<evidence type="ECO:0000313" key="2">
    <source>
        <dbReference type="Proteomes" id="UP000280960"/>
    </source>
</evidence>
<sequence>MDLKNVDLLSLQTSYMKQDPTTQALCAALNSHFRQLADEVKACLILSRIDELDDAALDELAWQMHVDWYDSTAEIEIKRSLIKNAIKAHRYRGTPFAVEETVKTYFGDGEVQEWFEYGGQPYYFKVMTTNTQVNTTLLNQFLKVLNSVKNARSWLEAVEITATDEMNLYFGNVVHIADYQEIRQVV</sequence>
<dbReference type="Proteomes" id="UP000280960">
    <property type="component" value="Chromosome"/>
</dbReference>
<protein>
    <submittedName>
        <fullName evidence="1">Phage tail protein I</fullName>
    </submittedName>
</protein>
<dbReference type="AlphaFoldDB" id="A0A3G2R468"/>
<gene>
    <name evidence="1" type="ORF">D2962_06200</name>
</gene>
<dbReference type="Pfam" id="PF09684">
    <property type="entry name" value="Tail_P2_I"/>
    <property type="match status" value="1"/>
</dbReference>
<dbReference type="RefSeq" id="WP_122014498.1">
    <property type="nucleotide sequence ID" value="NZ_CP033169.1"/>
</dbReference>
<dbReference type="KEGG" id="bacg:D2962_06200"/>
<keyword evidence="2" id="KW-1185">Reference proteome</keyword>
<dbReference type="InterPro" id="IPR006521">
    <property type="entry name" value="Tail_protein_I"/>
</dbReference>
<organism evidence="1 2">
    <name type="scientific">Biomaibacter acetigenes</name>
    <dbReference type="NCBI Taxonomy" id="2316383"/>
    <lineage>
        <taxon>Bacteria</taxon>
        <taxon>Bacillati</taxon>
        <taxon>Bacillota</taxon>
        <taxon>Clostridia</taxon>
        <taxon>Thermosediminibacterales</taxon>
        <taxon>Tepidanaerobacteraceae</taxon>
        <taxon>Biomaibacter</taxon>
    </lineage>
</organism>
<proteinExistence type="predicted"/>
<evidence type="ECO:0000313" key="1">
    <source>
        <dbReference type="EMBL" id="AYO30263.1"/>
    </source>
</evidence>
<name>A0A3G2R468_9FIRM</name>
<dbReference type="NCBIfam" id="TIGR01634">
    <property type="entry name" value="tail_P2_I"/>
    <property type="match status" value="1"/>
</dbReference>
<dbReference type="EMBL" id="CP033169">
    <property type="protein sequence ID" value="AYO30263.1"/>
    <property type="molecule type" value="Genomic_DNA"/>
</dbReference>
<accession>A0A3G2R468</accession>
<reference evidence="1 2" key="1">
    <citation type="submission" date="2018-10" db="EMBL/GenBank/DDBJ databases">
        <authorList>
            <person name="Zhang X."/>
        </authorList>
    </citation>
    <scope>NUCLEOTIDE SEQUENCE [LARGE SCALE GENOMIC DNA]</scope>
    <source>
        <strain evidence="1 2">SK-G1</strain>
    </source>
</reference>